<evidence type="ECO:0000259" key="2">
    <source>
        <dbReference type="Pfam" id="PF17919"/>
    </source>
</evidence>
<dbReference type="GO" id="GO:0003824">
    <property type="term" value="F:catalytic activity"/>
    <property type="evidence" value="ECO:0007669"/>
    <property type="project" value="UniProtKB-KW"/>
</dbReference>
<protein>
    <submittedName>
        <fullName evidence="4">Uncharacterized mitochondrial protein AtMg00860-like</fullName>
    </submittedName>
</protein>
<keyword evidence="3" id="KW-1185">Reference proteome</keyword>
<dbReference type="InterPro" id="IPR043128">
    <property type="entry name" value="Rev_trsase/Diguanyl_cyclase"/>
</dbReference>
<dbReference type="RefSeq" id="XP_018846071.2">
    <property type="nucleotide sequence ID" value="XM_018990526.2"/>
</dbReference>
<dbReference type="InterPro" id="IPR041577">
    <property type="entry name" value="RT_RNaseH_2"/>
</dbReference>
<keyword evidence="1" id="KW-0511">Multifunctional enzyme</keyword>
<evidence type="ECO:0000256" key="1">
    <source>
        <dbReference type="ARBA" id="ARBA00023268"/>
    </source>
</evidence>
<dbReference type="InterPro" id="IPR043502">
    <property type="entry name" value="DNA/RNA_pol_sf"/>
</dbReference>
<dbReference type="GeneID" id="109009879"/>
<dbReference type="FunFam" id="3.10.20.370:FF:000001">
    <property type="entry name" value="Retrovirus-related Pol polyprotein from transposon 17.6-like protein"/>
    <property type="match status" value="1"/>
</dbReference>
<dbReference type="Gene3D" id="3.30.70.270">
    <property type="match status" value="2"/>
</dbReference>
<dbReference type="OrthoDB" id="415724at2759"/>
<dbReference type="PANTHER" id="PTHR37984">
    <property type="entry name" value="PROTEIN CBG26694"/>
    <property type="match status" value="1"/>
</dbReference>
<dbReference type="SUPFAM" id="SSF56672">
    <property type="entry name" value="DNA/RNA polymerases"/>
    <property type="match status" value="1"/>
</dbReference>
<organism evidence="3 4">
    <name type="scientific">Juglans regia</name>
    <name type="common">English walnut</name>
    <dbReference type="NCBI Taxonomy" id="51240"/>
    <lineage>
        <taxon>Eukaryota</taxon>
        <taxon>Viridiplantae</taxon>
        <taxon>Streptophyta</taxon>
        <taxon>Embryophyta</taxon>
        <taxon>Tracheophyta</taxon>
        <taxon>Spermatophyta</taxon>
        <taxon>Magnoliopsida</taxon>
        <taxon>eudicotyledons</taxon>
        <taxon>Gunneridae</taxon>
        <taxon>Pentapetalae</taxon>
        <taxon>rosids</taxon>
        <taxon>fabids</taxon>
        <taxon>Fagales</taxon>
        <taxon>Juglandaceae</taxon>
        <taxon>Juglans</taxon>
    </lineage>
</organism>
<dbReference type="FunFam" id="3.30.70.270:FF:000020">
    <property type="entry name" value="Transposon Tf2-6 polyprotein-like Protein"/>
    <property type="match status" value="1"/>
</dbReference>
<accession>A0A2I4GQ92</accession>
<dbReference type="InParanoid" id="A0A2I4GQ92"/>
<gene>
    <name evidence="4" type="primary">LOC109009879</name>
</gene>
<dbReference type="AlphaFoldDB" id="A0A2I4GQ92"/>
<evidence type="ECO:0000313" key="3">
    <source>
        <dbReference type="Proteomes" id="UP000235220"/>
    </source>
</evidence>
<evidence type="ECO:0000313" key="4">
    <source>
        <dbReference type="RefSeq" id="XP_018846071.2"/>
    </source>
</evidence>
<dbReference type="STRING" id="51240.A0A2I4GQ92"/>
<dbReference type="PANTHER" id="PTHR37984:SF5">
    <property type="entry name" value="PROTEIN NYNRIN-LIKE"/>
    <property type="match status" value="1"/>
</dbReference>
<dbReference type="Pfam" id="PF17919">
    <property type="entry name" value="RT_RNaseH_2"/>
    <property type="match status" value="1"/>
</dbReference>
<dbReference type="Gene3D" id="3.10.20.370">
    <property type="match status" value="1"/>
</dbReference>
<reference evidence="4" key="1">
    <citation type="submission" date="2025-08" db="UniProtKB">
        <authorList>
            <consortium name="RefSeq"/>
        </authorList>
    </citation>
    <scope>IDENTIFICATION</scope>
    <source>
        <tissue evidence="4">Leaves</tissue>
    </source>
</reference>
<feature type="domain" description="Reverse transcriptase/retrotransposon-derived protein RNase H-like" evidence="2">
    <location>
        <begin position="128"/>
        <end position="220"/>
    </location>
</feature>
<dbReference type="KEGG" id="jre:109009879"/>
<proteinExistence type="predicted"/>
<sequence length="228" mass="26528">MTIKNRYPLPWIDDLFDQLQGVQSHKEHEDHLRMTFMVLREKKLYAKFKKCKFWLQEIAFLGQVVLGKGISVDPAKIEALVKWAKPSNVNEVQSFLGLADYYRRFIKWCSSIAAVMTKLTKKNEKFLWTNEYEKSFQELKKRLVTAPVLTVPLGDGGFVIYSDASLKGLGCVLMQHEKVIAYASQQLKNYEQSYPTYDLELAAVVFALKIWRHYLYGKSVRFIMIIKA</sequence>
<name>A0A2I4GQ92_JUGRE</name>
<dbReference type="InterPro" id="IPR050951">
    <property type="entry name" value="Retrovirus_Pol_polyprotein"/>
</dbReference>
<dbReference type="Proteomes" id="UP000235220">
    <property type="component" value="Chromosome 4"/>
</dbReference>